<sequence>MSTDSLSKTLTNDIEHALRTKYAIFTGGHDREFRSLIIFPDVPSGIVLSDDAFSLLMVYFTNLSSIHSPVRDFTVLIDRRTADWNSVKLLTTKIQGLLQRFFVERTMGWIRDGSKFPISFVDKPTELLPFIDQDHLPEEIGGQLTFSLEDWINYRVSQVYFTLLDGYIMSTDSLSKTLTNDIEHALRTKYAIFTGGHDREFRSLIIFPDVPSGIVLSDDAFSLLMVYFTNLSSIHSPVRDFTVLIDRRTADWNSVKLLTTKIQSFFTTGVHHIYVLKPQGLLQRFFVERTMGWIRDGSKFPISFVDKPTELLPFIDQDHLPEEIGGQLTFSLEDWINYRVVLQHILDRCFAAPTFTSTPHSVETFRDKVEQLRNREQALLAILKRNESRTSFSDFESTSTPPNLNPAYTPQVVCKLKKKWRQWLDALIALELEGLRLRHQLRTMSDVVAVNGDHRSSDPKQTANQSETVQAHRGEAFDLPVDRVFHVITLEHILVQLTEIRTRFTMFWKQYKRRARITRLIGDIDKQFYEFQPLVSIWDNLLESTLDYIPTHPPHPRHSATAVECPCSTSDSAEFVGEAEKTDGSDDGGLGGVKLEDLEAVLNRLREAEQFGAQLAPELSALVQTSKWIISYVHHKEQLCSPPRSVVRGIESLTRFSLDSDRDSDDESNASSTEAVEEPDDPDLPALVLPPNADHWIVLFDQMLELVNVKIPETLDKFGRMYELFSTIANAREWIRDGRSLSESITPSEKLIDWDLTQCRKQLDELAHHLNSGEETLKLLTSPKQFRTRFATVMNPELRKQLEKLLLEMEVVRSLCQTATATLRQHISRTSFPRQHSSSASLPGRMSSVDDKKLDTLSLVGSTPVSPTHSLTERVEDQALLVRTDFATPCSESESILASPARRFRMAWEELVDTERSYVNFLQHVYDVVWLGPCPSSPSTQHSAEPDKGVAPPFMTESQNWLLSNWPDLLYFHRDCLLPALENCNGNVSKLKQWSVQMIPQLVDLYSVYCSSQSNAVQIAVQLERDRVYSSWMNACSEEIGRRESASTNAAAVPTAPNESVARPVLQLSSRLVTPVQRIQRYHLLLSHLLRLALTESDRQDLTAAHKAMLDMCEAVNLTMRLRGLSIRPSELGPLLLRGDFTIARDDSRSTQQRHAFLFTNAILLTKFRASTTHVVPMIRQGTVTVLDPHLPSDTRAGSFHSLATVPSNIVSLVKSHGLVGSSNSMPGSSASGSVDSGPVYEVRGELLLAQIGLTPSVRQDRRRFAVWTANRAQTYVFCSADASARDRWVHMINDLLMDQLRRLRDEAVQRQNTQRPLSSRLHLVQPSPVLTPPTDRSNSLPSPRGPDKSLRNNASVRSLPSAAPGRASLDDSTLTWSAHPHMNFVPCSNLDAEASIADPASSSETASHNPHKSTSDFSKPSSGPSVVDELTSGILSLFEPSLGKLDKAIHELEVSQKQLELQLTTLAQGRKTSTAVHYDLPSDRFASNSAVRLSRTNQIHIYAYCRSVCMTFLHPFSLQRIAELQHSPIDLEPYVHSLNAYKQRIYKVHSSLRHSQAVLMISSRIDSAWVTHRISPEEMTKAVVEYLRGLDVSGVSFGYGEPSRTDGRRPRKDRVADDASVDDHDVQPFRPSTDVLASMCRLQWLKLRDVGLRDGRLPPELSRLTKLENLSLARNSLTRLSSLKGWPTTLPALRSLVCRNNELTDGDAIPSEIFECPHLQVVDFSRNNLTNVPKGIEKAKGLLVLNLSSNRITSISSDVFVQCTDLMLLDLSDNRLESLPAQLRRCNALQQLILSDNPLRHAQLRSLAALKQLEVLHLAGTERRLDNIPGELDKVEKLKELNLSNNMLTRIPEPVLSLRTLRKLNLEKNEITDLSQVTDNWPKLEYLNLGYNQLAQLPAGLTRLTSLRRLYINNNQLTFTGIPSGIGKLSDLEIFDASYNELENIPESLCRCGRLRRLILTCNRLLTLPDAIHYLRESLDVFEVDGNPLLKFPPKPPELVKGAGRAYYNIDFSLETQIRQICGKPPETQDKGYHAKDTASRLRRLRRRRDDVAETDSSCVLEGMQRIARDKETLLRQREQQEEEEYQHLSAKRWQDQLSRPELDYSNIFDAETGIAPGVEVWEVDEFYPKRVDEECAQGRMFDGDCYVVLDTRMSANQTLEWTIYYWIGSQATMDKQTCAAIHAVNLRNFLGAEGRTHREEQNDESDEFLALFDGKLMVLEGSHGETGFFHVEAQAVIPKLYRLFGQEKRLQIVSMPLSPLSLDPKFCYLVDAQSELYLWLGADSRVMVRTKGRLLAEKISVRERRGEAGIHLEAQGRESDAFWAIITDQWTPAPLPTAVMKVDEDSHHQQKQRANGLSAGHPPPPNVKPPKNVPRDFIPADWKLPQPILYDVRMGKGYLELPQVDLRLGHLSKTLLDPKHVYLLDSGGELFVWVGEKSARFIRSAGYKLAQELSGLMPRGCFGGAEAELTSKSKDKTAKELREAWSTFSRPPPQVCTQGAEPQIFRAQFVDWEEALAVDFTRTSESVAKRGADLNAILEKDKPATDLRALFAPRERALEWNESLQLMADWNNELVEQIGPDLTPVSALQQFIMLDGKWVPVEPQWFGHFFNQDSYIVIARYWDDGEPVEDSEPDGPDEAASDRTKTVVYFWQGRETSDVQWLTFNFSVRKDMETRLSINPVEGGGPLRVEFKRIHQQQEDLLFLSHFHRQMVIHNGRYQDRLSEARLARTQVYYIRANGNPISTRTVEIKPSGTQLNTHFTYLVKVPKCQLDSNQSSTDAHVWAWIGADAHPDDKALTTTIAVRIFFQPETTIEYLYPGTEPANFWKCLGGQKPYDRSADFLQYARLFRLSNDQGYFCASEKCSDFCQDDLADEDAMMLDTGDLPETTVEYLYPGTEPANFWKCLGGQKPYDRSADFLQYARLFRLSNDQGYFCASEKCSDFCQDDLADEDAMMLDTGDLIYIWWGKKTSDVEQKLSLQAAKLYQKHMSNIQRDRPRKLKLTTKNVEPYQFKRCFHGWGPFREPKDWSG</sequence>
<dbReference type="InterPro" id="IPR032675">
    <property type="entry name" value="LRR_dom_sf"/>
</dbReference>
<feature type="region of interest" description="Disordered" evidence="3">
    <location>
        <begin position="658"/>
        <end position="685"/>
    </location>
</feature>
<dbReference type="SUPFAM" id="SSF48065">
    <property type="entry name" value="DBL homology domain (DH-domain)"/>
    <property type="match status" value="1"/>
</dbReference>
<dbReference type="CDD" id="cd11280">
    <property type="entry name" value="gelsolin_like"/>
    <property type="match status" value="1"/>
</dbReference>
<keyword evidence="2" id="KW-0677">Repeat</keyword>
<dbReference type="InterPro" id="IPR007122">
    <property type="entry name" value="Villin/Gelsolin"/>
</dbReference>
<dbReference type="PRINTS" id="PR00597">
    <property type="entry name" value="GELSOLIN"/>
</dbReference>
<dbReference type="CDD" id="cd11290">
    <property type="entry name" value="gelsolin_S1_like"/>
    <property type="match status" value="1"/>
</dbReference>
<evidence type="ECO:0000313" key="6">
    <source>
        <dbReference type="EMBL" id="KER28730.1"/>
    </source>
</evidence>
<protein>
    <recommendedName>
        <fullName evidence="8">PH domain protein</fullName>
    </recommendedName>
</protein>
<keyword evidence="1" id="KW-0433">Leucine-rich repeat</keyword>
<feature type="region of interest" description="Disordered" evidence="3">
    <location>
        <begin position="1397"/>
        <end position="1426"/>
    </location>
</feature>
<evidence type="ECO:0000313" key="7">
    <source>
        <dbReference type="Proteomes" id="UP000054324"/>
    </source>
</evidence>
<feature type="region of interest" description="Disordered" evidence="3">
    <location>
        <begin position="1599"/>
        <end position="1625"/>
    </location>
</feature>
<evidence type="ECO:0000256" key="3">
    <source>
        <dbReference type="SAM" id="MobiDB-lite"/>
    </source>
</evidence>
<dbReference type="PROSITE" id="PS50010">
    <property type="entry name" value="DH_2"/>
    <property type="match status" value="1"/>
</dbReference>
<dbReference type="Pfam" id="PF00626">
    <property type="entry name" value="Gelsolin"/>
    <property type="match status" value="4"/>
</dbReference>
<dbReference type="SMART" id="SM00262">
    <property type="entry name" value="GEL"/>
    <property type="match status" value="6"/>
</dbReference>
<dbReference type="GO" id="GO:0051014">
    <property type="term" value="P:actin filament severing"/>
    <property type="evidence" value="ECO:0007669"/>
    <property type="project" value="TreeGrafter"/>
</dbReference>
<keyword evidence="7" id="KW-1185">Reference proteome</keyword>
<dbReference type="SUPFAM" id="SSF52058">
    <property type="entry name" value="L domain-like"/>
    <property type="match status" value="1"/>
</dbReference>
<dbReference type="InterPro" id="IPR003591">
    <property type="entry name" value="Leu-rich_rpt_typical-subtyp"/>
</dbReference>
<dbReference type="Gene3D" id="1.20.900.10">
    <property type="entry name" value="Dbl homology (DH) domain"/>
    <property type="match status" value="1"/>
</dbReference>
<reference evidence="6 7" key="1">
    <citation type="submission" date="2013-11" db="EMBL/GenBank/DDBJ databases">
        <title>Opisthorchis viverrini - life in the bile duct.</title>
        <authorList>
            <person name="Young N.D."/>
            <person name="Nagarajan N."/>
            <person name="Lin S.J."/>
            <person name="Korhonen P.K."/>
            <person name="Jex A.R."/>
            <person name="Hall R.S."/>
            <person name="Safavi-Hemami H."/>
            <person name="Kaewkong W."/>
            <person name="Bertrand D."/>
            <person name="Gao S."/>
            <person name="Seet Q."/>
            <person name="Wongkham S."/>
            <person name="Teh B.T."/>
            <person name="Wongkham C."/>
            <person name="Intapan P.M."/>
            <person name="Maleewong W."/>
            <person name="Yang X."/>
            <person name="Hu M."/>
            <person name="Wang Z."/>
            <person name="Hofmann A."/>
            <person name="Sternberg P.W."/>
            <person name="Tan P."/>
            <person name="Wang J."/>
            <person name="Gasser R.B."/>
        </authorList>
    </citation>
    <scope>NUCLEOTIDE SEQUENCE [LARGE SCALE GENOMIC DNA]</scope>
</reference>
<dbReference type="Gene3D" id="3.80.10.10">
    <property type="entry name" value="Ribonuclease Inhibitor"/>
    <property type="match status" value="3"/>
</dbReference>
<dbReference type="CDD" id="cd11291">
    <property type="entry name" value="gelsolin_S6_like"/>
    <property type="match status" value="1"/>
</dbReference>
<dbReference type="PROSITE" id="PS50003">
    <property type="entry name" value="PH_DOMAIN"/>
    <property type="match status" value="1"/>
</dbReference>
<dbReference type="SMART" id="SM00365">
    <property type="entry name" value="LRR_SD22"/>
    <property type="match status" value="3"/>
</dbReference>
<dbReference type="Gene3D" id="3.40.20.10">
    <property type="entry name" value="Severin"/>
    <property type="match status" value="7"/>
</dbReference>
<dbReference type="KEGG" id="ovi:T265_04518"/>
<dbReference type="SMART" id="SM00325">
    <property type="entry name" value="RhoGEF"/>
    <property type="match status" value="1"/>
</dbReference>
<feature type="domain" description="DH" evidence="5">
    <location>
        <begin position="903"/>
        <end position="1119"/>
    </location>
</feature>
<feature type="compositionally biased region" description="Polar residues" evidence="3">
    <location>
        <begin position="1416"/>
        <end position="1425"/>
    </location>
</feature>
<dbReference type="STRING" id="6198.A0A074ZZM9"/>
<dbReference type="SMART" id="SM00364">
    <property type="entry name" value="LRR_BAC"/>
    <property type="match status" value="8"/>
</dbReference>
<dbReference type="SUPFAM" id="SSF55753">
    <property type="entry name" value="Actin depolymerizing proteins"/>
    <property type="match status" value="7"/>
</dbReference>
<dbReference type="InterPro" id="IPR035899">
    <property type="entry name" value="DBL_dom_sf"/>
</dbReference>
<evidence type="ECO:0008006" key="8">
    <source>
        <dbReference type="Google" id="ProtNLM"/>
    </source>
</evidence>
<dbReference type="Pfam" id="PF00621">
    <property type="entry name" value="RhoGEF"/>
    <property type="match status" value="1"/>
</dbReference>
<feature type="region of interest" description="Disordered" evidence="3">
    <location>
        <begin position="2344"/>
        <end position="2370"/>
    </location>
</feature>
<dbReference type="InterPro" id="IPR001849">
    <property type="entry name" value="PH_domain"/>
</dbReference>
<proteinExistence type="predicted"/>
<evidence type="ECO:0000256" key="1">
    <source>
        <dbReference type="ARBA" id="ARBA00022614"/>
    </source>
</evidence>
<dbReference type="SMART" id="SM00233">
    <property type="entry name" value="PH"/>
    <property type="match status" value="1"/>
</dbReference>
<dbReference type="OrthoDB" id="20529at2759"/>
<dbReference type="GO" id="GO:0008154">
    <property type="term" value="P:actin polymerization or depolymerization"/>
    <property type="evidence" value="ECO:0007669"/>
    <property type="project" value="TreeGrafter"/>
</dbReference>
<dbReference type="CTD" id="20318700"/>
<dbReference type="Gene3D" id="2.30.29.30">
    <property type="entry name" value="Pleckstrin-homology domain (PH domain)/Phosphotyrosine-binding domain (PTB)"/>
    <property type="match status" value="1"/>
</dbReference>
<feature type="domain" description="PH" evidence="4">
    <location>
        <begin position="1128"/>
        <end position="1298"/>
    </location>
</feature>
<dbReference type="PROSITE" id="PS51450">
    <property type="entry name" value="LRR"/>
    <property type="match status" value="5"/>
</dbReference>
<dbReference type="RefSeq" id="XP_009167537.1">
    <property type="nucleotide sequence ID" value="XM_009169273.1"/>
</dbReference>
<dbReference type="GO" id="GO:0015629">
    <property type="term" value="C:actin cytoskeleton"/>
    <property type="evidence" value="ECO:0007669"/>
    <property type="project" value="TreeGrafter"/>
</dbReference>
<feature type="compositionally biased region" description="Basic and acidic residues" evidence="3">
    <location>
        <begin position="1604"/>
        <end position="1625"/>
    </location>
</feature>
<dbReference type="Pfam" id="PF00560">
    <property type="entry name" value="LRR_1"/>
    <property type="match status" value="1"/>
</dbReference>
<dbReference type="SUPFAM" id="SSF50729">
    <property type="entry name" value="PH domain-like"/>
    <property type="match status" value="1"/>
</dbReference>
<dbReference type="InterPro" id="IPR011993">
    <property type="entry name" value="PH-like_dom_sf"/>
</dbReference>
<accession>A0A074ZZM9</accession>
<dbReference type="GO" id="GO:0005737">
    <property type="term" value="C:cytoplasm"/>
    <property type="evidence" value="ECO:0007669"/>
    <property type="project" value="TreeGrafter"/>
</dbReference>
<dbReference type="InterPro" id="IPR029006">
    <property type="entry name" value="ADF-H/Gelsolin-like_dom_sf"/>
</dbReference>
<dbReference type="EMBL" id="KL596693">
    <property type="protein sequence ID" value="KER28730.1"/>
    <property type="molecule type" value="Genomic_DNA"/>
</dbReference>
<evidence type="ECO:0000256" key="2">
    <source>
        <dbReference type="ARBA" id="ARBA00022737"/>
    </source>
</evidence>
<dbReference type="Pfam" id="PF13855">
    <property type="entry name" value="LRR_8"/>
    <property type="match status" value="2"/>
</dbReference>
<evidence type="ECO:0000259" key="5">
    <source>
        <dbReference type="PROSITE" id="PS50010"/>
    </source>
</evidence>
<dbReference type="GO" id="GO:0005634">
    <property type="term" value="C:nucleus"/>
    <property type="evidence" value="ECO:0007669"/>
    <property type="project" value="TreeGrafter"/>
</dbReference>
<dbReference type="PANTHER" id="PTHR11977">
    <property type="entry name" value="VILLIN"/>
    <property type="match status" value="1"/>
</dbReference>
<dbReference type="GO" id="GO:0005085">
    <property type="term" value="F:guanyl-nucleotide exchange factor activity"/>
    <property type="evidence" value="ECO:0007669"/>
    <property type="project" value="InterPro"/>
</dbReference>
<dbReference type="InterPro" id="IPR001611">
    <property type="entry name" value="Leu-rich_rpt"/>
</dbReference>
<dbReference type="GO" id="GO:0051015">
    <property type="term" value="F:actin filament binding"/>
    <property type="evidence" value="ECO:0007669"/>
    <property type="project" value="InterPro"/>
</dbReference>
<organism evidence="6 7">
    <name type="scientific">Opisthorchis viverrini</name>
    <name type="common">Southeast Asian liver fluke</name>
    <dbReference type="NCBI Taxonomy" id="6198"/>
    <lineage>
        <taxon>Eukaryota</taxon>
        <taxon>Metazoa</taxon>
        <taxon>Spiralia</taxon>
        <taxon>Lophotrochozoa</taxon>
        <taxon>Platyhelminthes</taxon>
        <taxon>Trematoda</taxon>
        <taxon>Digenea</taxon>
        <taxon>Opisthorchiida</taxon>
        <taxon>Opisthorchiata</taxon>
        <taxon>Opisthorchiidae</taxon>
        <taxon>Opisthorchis</taxon>
    </lineage>
</organism>
<gene>
    <name evidence="6" type="ORF">T265_04518</name>
</gene>
<dbReference type="GO" id="GO:0030239">
    <property type="term" value="P:myofibril assembly"/>
    <property type="evidence" value="ECO:0007669"/>
    <property type="project" value="TreeGrafter"/>
</dbReference>
<dbReference type="SMART" id="SM00369">
    <property type="entry name" value="LRR_TYP"/>
    <property type="match status" value="9"/>
</dbReference>
<feature type="region of interest" description="Disordered" evidence="3">
    <location>
        <begin position="1308"/>
        <end position="1370"/>
    </location>
</feature>
<dbReference type="InterPro" id="IPR007123">
    <property type="entry name" value="Gelsolin-like_dom"/>
</dbReference>
<dbReference type="PANTHER" id="PTHR11977:SF51">
    <property type="entry name" value="PROTEIN FLIGHTLESS-1 HOMOLOG"/>
    <property type="match status" value="1"/>
</dbReference>
<dbReference type="InterPro" id="IPR000219">
    <property type="entry name" value="DH_dom"/>
</dbReference>
<dbReference type="GO" id="GO:0051016">
    <property type="term" value="P:barbed-end actin filament capping"/>
    <property type="evidence" value="ECO:0007669"/>
    <property type="project" value="TreeGrafter"/>
</dbReference>
<name>A0A074ZZM9_OPIVI</name>
<dbReference type="Proteomes" id="UP000054324">
    <property type="component" value="Unassembled WGS sequence"/>
</dbReference>
<evidence type="ECO:0000259" key="4">
    <source>
        <dbReference type="PROSITE" id="PS50003"/>
    </source>
</evidence>
<dbReference type="GeneID" id="20318700"/>
<dbReference type="GO" id="GO:0005546">
    <property type="term" value="F:phosphatidylinositol-4,5-bisphosphate binding"/>
    <property type="evidence" value="ECO:0007669"/>
    <property type="project" value="TreeGrafter"/>
</dbReference>